<keyword evidence="3" id="KW-1185">Reference proteome</keyword>
<proteinExistence type="predicted"/>
<sequence>MSLLSSADKGYVEKKRRPRVQSSSKSVGSDHLVVPETPSACLGSEISHFARPWGTPLMFLIYHGPNLRCRCVCEERRRSTGRRSFFVRKGAACYSSPSPSLLEEQERHGHHHTGEMDEDMKLSWRGRGGRRCTPTPRTPRFPSSLPLITTSAAP</sequence>
<evidence type="ECO:0000256" key="1">
    <source>
        <dbReference type="SAM" id="MobiDB-lite"/>
    </source>
</evidence>
<organism evidence="2 3">
    <name type="scientific">Aegilops tauschii subsp. strangulata</name>
    <name type="common">Goatgrass</name>
    <dbReference type="NCBI Taxonomy" id="200361"/>
    <lineage>
        <taxon>Eukaryota</taxon>
        <taxon>Viridiplantae</taxon>
        <taxon>Streptophyta</taxon>
        <taxon>Embryophyta</taxon>
        <taxon>Tracheophyta</taxon>
        <taxon>Spermatophyta</taxon>
        <taxon>Magnoliopsida</taxon>
        <taxon>Liliopsida</taxon>
        <taxon>Poales</taxon>
        <taxon>Poaceae</taxon>
        <taxon>BOP clade</taxon>
        <taxon>Pooideae</taxon>
        <taxon>Triticodae</taxon>
        <taxon>Triticeae</taxon>
        <taxon>Triticinae</taxon>
        <taxon>Aegilops</taxon>
    </lineage>
</organism>
<feature type="compositionally biased region" description="Basic and acidic residues" evidence="1">
    <location>
        <begin position="104"/>
        <end position="122"/>
    </location>
</feature>
<reference evidence="3" key="1">
    <citation type="journal article" date="2014" name="Science">
        <title>Ancient hybridizations among the ancestral genomes of bread wheat.</title>
        <authorList>
            <consortium name="International Wheat Genome Sequencing Consortium,"/>
            <person name="Marcussen T."/>
            <person name="Sandve S.R."/>
            <person name="Heier L."/>
            <person name="Spannagl M."/>
            <person name="Pfeifer M."/>
            <person name="Jakobsen K.S."/>
            <person name="Wulff B.B."/>
            <person name="Steuernagel B."/>
            <person name="Mayer K.F."/>
            <person name="Olsen O.A."/>
        </authorList>
    </citation>
    <scope>NUCLEOTIDE SEQUENCE [LARGE SCALE GENOMIC DNA]</scope>
    <source>
        <strain evidence="3">cv. AL8/78</strain>
    </source>
</reference>
<reference evidence="2" key="3">
    <citation type="journal article" date="2017" name="Nature">
        <title>Genome sequence of the progenitor of the wheat D genome Aegilops tauschii.</title>
        <authorList>
            <person name="Luo M.C."/>
            <person name="Gu Y.Q."/>
            <person name="Puiu D."/>
            <person name="Wang H."/>
            <person name="Twardziok S.O."/>
            <person name="Deal K.R."/>
            <person name="Huo N."/>
            <person name="Zhu T."/>
            <person name="Wang L."/>
            <person name="Wang Y."/>
            <person name="McGuire P.E."/>
            <person name="Liu S."/>
            <person name="Long H."/>
            <person name="Ramasamy R.K."/>
            <person name="Rodriguez J.C."/>
            <person name="Van S.L."/>
            <person name="Yuan L."/>
            <person name="Wang Z."/>
            <person name="Xia Z."/>
            <person name="Xiao L."/>
            <person name="Anderson O.D."/>
            <person name="Ouyang S."/>
            <person name="Liang Y."/>
            <person name="Zimin A.V."/>
            <person name="Pertea G."/>
            <person name="Qi P."/>
            <person name="Bennetzen J.L."/>
            <person name="Dai X."/>
            <person name="Dawson M.W."/>
            <person name="Muller H.G."/>
            <person name="Kugler K."/>
            <person name="Rivarola-Duarte L."/>
            <person name="Spannagl M."/>
            <person name="Mayer K.F.X."/>
            <person name="Lu F.H."/>
            <person name="Bevan M.W."/>
            <person name="Leroy P."/>
            <person name="Li P."/>
            <person name="You F.M."/>
            <person name="Sun Q."/>
            <person name="Liu Z."/>
            <person name="Lyons E."/>
            <person name="Wicker T."/>
            <person name="Salzberg S.L."/>
            <person name="Devos K.M."/>
            <person name="Dvorak J."/>
        </authorList>
    </citation>
    <scope>NUCLEOTIDE SEQUENCE [LARGE SCALE GENOMIC DNA]</scope>
    <source>
        <strain evidence="2">cv. AL8/78</strain>
    </source>
</reference>
<name>A0A453GFI2_AEGTS</name>
<dbReference type="AlphaFoldDB" id="A0A453GFI2"/>
<dbReference type="Gramene" id="AET3Gv20989200.14">
    <property type="protein sequence ID" value="AET3Gv20989200.14"/>
    <property type="gene ID" value="AET3Gv20989200"/>
</dbReference>
<evidence type="ECO:0000313" key="3">
    <source>
        <dbReference type="Proteomes" id="UP000015105"/>
    </source>
</evidence>
<dbReference type="Proteomes" id="UP000015105">
    <property type="component" value="Chromosome 3D"/>
</dbReference>
<feature type="compositionally biased region" description="Low complexity" evidence="1">
    <location>
        <begin position="131"/>
        <end position="140"/>
    </location>
</feature>
<reference evidence="2" key="4">
    <citation type="submission" date="2019-03" db="UniProtKB">
        <authorList>
            <consortium name="EnsemblPlants"/>
        </authorList>
    </citation>
    <scope>IDENTIFICATION</scope>
</reference>
<reference evidence="2" key="5">
    <citation type="journal article" date="2021" name="G3 (Bethesda)">
        <title>Aegilops tauschii genome assembly Aet v5.0 features greater sequence contiguity and improved annotation.</title>
        <authorList>
            <person name="Wang L."/>
            <person name="Zhu T."/>
            <person name="Rodriguez J.C."/>
            <person name="Deal K.R."/>
            <person name="Dubcovsky J."/>
            <person name="McGuire P.E."/>
            <person name="Lux T."/>
            <person name="Spannagl M."/>
            <person name="Mayer K.F.X."/>
            <person name="Baldrich P."/>
            <person name="Meyers B.C."/>
            <person name="Huo N."/>
            <person name="Gu Y.Q."/>
            <person name="Zhou H."/>
            <person name="Devos K.M."/>
            <person name="Bennetzen J.L."/>
            <person name="Unver T."/>
            <person name="Budak H."/>
            <person name="Gulick P.J."/>
            <person name="Galiba G."/>
            <person name="Kalapos B."/>
            <person name="Nelson D.R."/>
            <person name="Li P."/>
            <person name="You F.M."/>
            <person name="Luo M.C."/>
            <person name="Dvorak J."/>
        </authorList>
    </citation>
    <scope>NUCLEOTIDE SEQUENCE [LARGE SCALE GENOMIC DNA]</scope>
    <source>
        <strain evidence="2">cv. AL8/78</strain>
    </source>
</reference>
<feature type="region of interest" description="Disordered" evidence="1">
    <location>
        <begin position="94"/>
        <end position="154"/>
    </location>
</feature>
<evidence type="ECO:0000313" key="2">
    <source>
        <dbReference type="EnsemblPlants" id="AET3Gv20989200.14"/>
    </source>
</evidence>
<accession>A0A453GFI2</accession>
<reference evidence="3" key="2">
    <citation type="journal article" date="2017" name="Nat. Plants">
        <title>The Aegilops tauschii genome reveals multiple impacts of transposons.</title>
        <authorList>
            <person name="Zhao G."/>
            <person name="Zou C."/>
            <person name="Li K."/>
            <person name="Wang K."/>
            <person name="Li T."/>
            <person name="Gao L."/>
            <person name="Zhang X."/>
            <person name="Wang H."/>
            <person name="Yang Z."/>
            <person name="Liu X."/>
            <person name="Jiang W."/>
            <person name="Mao L."/>
            <person name="Kong X."/>
            <person name="Jiao Y."/>
            <person name="Jia J."/>
        </authorList>
    </citation>
    <scope>NUCLEOTIDE SEQUENCE [LARGE SCALE GENOMIC DNA]</scope>
    <source>
        <strain evidence="3">cv. AL8/78</strain>
    </source>
</reference>
<feature type="region of interest" description="Disordered" evidence="1">
    <location>
        <begin position="1"/>
        <end position="31"/>
    </location>
</feature>
<protein>
    <submittedName>
        <fullName evidence="2">Uncharacterized protein</fullName>
    </submittedName>
</protein>
<dbReference type="EnsemblPlants" id="AET3Gv20989200.14">
    <property type="protein sequence ID" value="AET3Gv20989200.14"/>
    <property type="gene ID" value="AET3Gv20989200"/>
</dbReference>